<dbReference type="EMBL" id="QAYG01000010">
    <property type="protein sequence ID" value="PTW57684.1"/>
    <property type="molecule type" value="Genomic_DNA"/>
</dbReference>
<evidence type="ECO:0000256" key="3">
    <source>
        <dbReference type="ARBA" id="ARBA00022452"/>
    </source>
</evidence>
<comment type="caution">
    <text evidence="10">The sequence shown here is derived from an EMBL/GenBank/DDBJ whole genome shotgun (WGS) entry which is preliminary data.</text>
</comment>
<dbReference type="SUPFAM" id="SSF56954">
    <property type="entry name" value="Outer membrane efflux proteins (OEP)"/>
    <property type="match status" value="1"/>
</dbReference>
<dbReference type="GO" id="GO:0005886">
    <property type="term" value="C:plasma membrane"/>
    <property type="evidence" value="ECO:0007669"/>
    <property type="project" value="UniProtKB-SubCell"/>
</dbReference>
<evidence type="ECO:0000256" key="2">
    <source>
        <dbReference type="ARBA" id="ARBA00007613"/>
    </source>
</evidence>
<proteinExistence type="inferred from homology"/>
<name>A0A2T5V1P7_9HYPH</name>
<keyword evidence="8 9" id="KW-0449">Lipoprotein</keyword>
<sequence>MPSKCLAPGLATGALFGLSLTLAGCISAGDRRDLPQPAPLSAYAADKSLAGRDVPWPSDEWWTSYRDPQLGALIRDGLRDASQMRIAAARLALARAAIGPAEGALLPTLGASAKVDQERQSYHYLINQAAVPKGWNDGGLASLDFNWEIDFWGKNRAALAAARGEAQAAAAEAAATRLAVSTGIAEAYARLAALYAERDATTDAIRVRKKTVELISDRFHKALENESALERVQSAEAAAEADLAAIDERIGLTRNALAALVGAGPDRGLSIKRPRAIGGRFTGVPKDLPVNLIGRRPDIVAARARAEASSKRIDEAVAAYYPNINLAAAIGRQVLGLDLLSNGNSTFGSVGPAISLPIFDGGRRKAAKRSADASYVMAVATYDETLVTALHQVADAVTSQRHLVRRLSETRRSARAAEKAYTIVKNRYEGGLATYLEVLSAEDALISARRATAALRARAFALDVAMVRALGGGFRNPEKSS</sequence>
<dbReference type="Pfam" id="PF02321">
    <property type="entry name" value="OEP"/>
    <property type="match status" value="2"/>
</dbReference>
<accession>A0A2T5V1P7</accession>
<organism evidence="10 11">
    <name type="scientific">Breoghania corrubedonensis</name>
    <dbReference type="NCBI Taxonomy" id="665038"/>
    <lineage>
        <taxon>Bacteria</taxon>
        <taxon>Pseudomonadati</taxon>
        <taxon>Pseudomonadota</taxon>
        <taxon>Alphaproteobacteria</taxon>
        <taxon>Hyphomicrobiales</taxon>
        <taxon>Stappiaceae</taxon>
        <taxon>Breoghania</taxon>
    </lineage>
</organism>
<dbReference type="InterPro" id="IPR010131">
    <property type="entry name" value="MdtP/NodT-like"/>
</dbReference>
<evidence type="ECO:0000313" key="10">
    <source>
        <dbReference type="EMBL" id="PTW57684.1"/>
    </source>
</evidence>
<keyword evidence="3 9" id="KW-1134">Transmembrane beta strand</keyword>
<evidence type="ECO:0000256" key="4">
    <source>
        <dbReference type="ARBA" id="ARBA00022692"/>
    </source>
</evidence>
<dbReference type="RefSeq" id="WP_107991548.1">
    <property type="nucleotide sequence ID" value="NZ_QAYG01000010.1"/>
</dbReference>
<evidence type="ECO:0000256" key="5">
    <source>
        <dbReference type="ARBA" id="ARBA00022729"/>
    </source>
</evidence>
<dbReference type="InterPro" id="IPR003423">
    <property type="entry name" value="OMP_efflux"/>
</dbReference>
<protein>
    <submittedName>
        <fullName evidence="10">NodT family efflux transporter outer membrane factor (OMF) lipoprotein</fullName>
    </submittedName>
</protein>
<dbReference type="GO" id="GO:0015562">
    <property type="term" value="F:efflux transmembrane transporter activity"/>
    <property type="evidence" value="ECO:0007669"/>
    <property type="project" value="InterPro"/>
</dbReference>
<evidence type="ECO:0000256" key="6">
    <source>
        <dbReference type="ARBA" id="ARBA00023136"/>
    </source>
</evidence>
<keyword evidence="4 9" id="KW-0812">Transmembrane</keyword>
<keyword evidence="5" id="KW-0732">Signal</keyword>
<dbReference type="AlphaFoldDB" id="A0A2T5V1P7"/>
<evidence type="ECO:0000256" key="1">
    <source>
        <dbReference type="ARBA" id="ARBA00004370"/>
    </source>
</evidence>
<keyword evidence="11" id="KW-1185">Reference proteome</keyword>
<dbReference type="Gene3D" id="2.20.200.10">
    <property type="entry name" value="Outer membrane efflux proteins (OEP)"/>
    <property type="match status" value="1"/>
</dbReference>
<comment type="subcellular location">
    <subcellularLocation>
        <location evidence="9">Cell membrane</location>
        <topology evidence="9">Lipid-anchor</topology>
    </subcellularLocation>
    <subcellularLocation>
        <location evidence="1">Membrane</location>
    </subcellularLocation>
</comment>
<gene>
    <name evidence="10" type="ORF">C8N35_110163</name>
</gene>
<evidence type="ECO:0000313" key="11">
    <source>
        <dbReference type="Proteomes" id="UP000244081"/>
    </source>
</evidence>
<dbReference type="PANTHER" id="PTHR30203">
    <property type="entry name" value="OUTER MEMBRANE CATION EFFLUX PROTEIN"/>
    <property type="match status" value="1"/>
</dbReference>
<keyword evidence="6 9" id="KW-0472">Membrane</keyword>
<dbReference type="Proteomes" id="UP000244081">
    <property type="component" value="Unassembled WGS sequence"/>
</dbReference>
<dbReference type="PANTHER" id="PTHR30203:SF20">
    <property type="entry name" value="MULTIDRUG RESISTANCE OUTER MEMBRANE PROTEIN MDTP-RELATED"/>
    <property type="match status" value="1"/>
</dbReference>
<reference evidence="10 11" key="1">
    <citation type="submission" date="2018-04" db="EMBL/GenBank/DDBJ databases">
        <title>Genomic Encyclopedia of Archaeal and Bacterial Type Strains, Phase II (KMG-II): from individual species to whole genera.</title>
        <authorList>
            <person name="Goeker M."/>
        </authorList>
    </citation>
    <scope>NUCLEOTIDE SEQUENCE [LARGE SCALE GENOMIC DNA]</scope>
    <source>
        <strain evidence="10 11">DSM 23382</strain>
    </source>
</reference>
<dbReference type="Gene3D" id="1.20.1600.10">
    <property type="entry name" value="Outer membrane efflux proteins (OEP)"/>
    <property type="match status" value="1"/>
</dbReference>
<evidence type="ECO:0000256" key="8">
    <source>
        <dbReference type="ARBA" id="ARBA00023288"/>
    </source>
</evidence>
<evidence type="ECO:0000256" key="7">
    <source>
        <dbReference type="ARBA" id="ARBA00023139"/>
    </source>
</evidence>
<keyword evidence="7 9" id="KW-0564">Palmitate</keyword>
<dbReference type="PROSITE" id="PS51257">
    <property type="entry name" value="PROKAR_LIPOPROTEIN"/>
    <property type="match status" value="1"/>
</dbReference>
<dbReference type="OrthoDB" id="7181739at2"/>
<comment type="similarity">
    <text evidence="2 9">Belongs to the outer membrane factor (OMF) (TC 1.B.17) family.</text>
</comment>
<dbReference type="NCBIfam" id="TIGR01845">
    <property type="entry name" value="outer_NodT"/>
    <property type="match status" value="1"/>
</dbReference>
<evidence type="ECO:0000256" key="9">
    <source>
        <dbReference type="RuleBase" id="RU362097"/>
    </source>
</evidence>